<feature type="non-terminal residue" evidence="2">
    <location>
        <position position="1"/>
    </location>
</feature>
<organism evidence="2">
    <name type="scientific">uncultured Beutenbergia sp</name>
    <dbReference type="NCBI Taxonomy" id="1434397"/>
    <lineage>
        <taxon>Bacteria</taxon>
        <taxon>Bacillati</taxon>
        <taxon>Actinomycetota</taxon>
        <taxon>Actinomycetes</taxon>
        <taxon>Micrococcales</taxon>
        <taxon>Beutenbergiaceae</taxon>
        <taxon>Beutenbergia</taxon>
        <taxon>environmental samples</taxon>
    </lineage>
</organism>
<feature type="domain" description="Protein O-mannosyl-transferase C-terminal four TM" evidence="1">
    <location>
        <begin position="33"/>
        <end position="85"/>
    </location>
</feature>
<name>A0A060C180_9MICO</name>
<dbReference type="EMBL" id="KF119240">
    <property type="protein sequence ID" value="AIA86506.1"/>
    <property type="molecule type" value="Genomic_DNA"/>
</dbReference>
<dbReference type="AlphaFoldDB" id="A0A060C180"/>
<dbReference type="InterPro" id="IPR032421">
    <property type="entry name" value="PMT_4TMC"/>
</dbReference>
<sequence>WFIHDGAYMRNWAAEQRAAGLEVPRSWLPDVVNSFLQYHLQMADFHTHLTSEHSAASNPLTWLLQLRPVNMYYETATRAEGATCGADVCVSSSTRSATWRCGGWVSWRVGVCWWAAFRRGGTGAR</sequence>
<feature type="non-terminal residue" evidence="2">
    <location>
        <position position="125"/>
    </location>
</feature>
<evidence type="ECO:0000313" key="2">
    <source>
        <dbReference type="EMBL" id="AIA86506.1"/>
    </source>
</evidence>
<accession>A0A060C180</accession>
<protein>
    <submittedName>
        <fullName evidence="2">CAZy families GT39 protein</fullName>
    </submittedName>
</protein>
<dbReference type="Pfam" id="PF16192">
    <property type="entry name" value="PMT_4TMC"/>
    <property type="match status" value="1"/>
</dbReference>
<evidence type="ECO:0000259" key="1">
    <source>
        <dbReference type="Pfam" id="PF16192"/>
    </source>
</evidence>
<reference evidence="2" key="1">
    <citation type="journal article" date="2013" name="Environ. Microbiol.">
        <title>Seasonally variable intestinal metagenomes of the red palm weevil (Rhynchophorus ferrugineus).</title>
        <authorList>
            <person name="Jia S."/>
            <person name="Zhang X."/>
            <person name="Zhang G."/>
            <person name="Yin A."/>
            <person name="Zhang S."/>
            <person name="Li F."/>
            <person name="Wang L."/>
            <person name="Zhao D."/>
            <person name="Yun Q."/>
            <person name="Tala"/>
            <person name="Wang J."/>
            <person name="Sun G."/>
            <person name="Baabdullah M."/>
            <person name="Yu X."/>
            <person name="Hu S."/>
            <person name="Al-Mssallem I.S."/>
            <person name="Yu J."/>
        </authorList>
    </citation>
    <scope>NUCLEOTIDE SEQUENCE</scope>
</reference>
<proteinExistence type="predicted"/>